<evidence type="ECO:0000313" key="2">
    <source>
        <dbReference type="EMBL" id="MDQ0111327.1"/>
    </source>
</evidence>
<organism evidence="2 3">
    <name type="scientific">Paenibacillus harenae</name>
    <dbReference type="NCBI Taxonomy" id="306543"/>
    <lineage>
        <taxon>Bacteria</taxon>
        <taxon>Bacillati</taxon>
        <taxon>Bacillota</taxon>
        <taxon>Bacilli</taxon>
        <taxon>Bacillales</taxon>
        <taxon>Paenibacillaceae</taxon>
        <taxon>Paenibacillus</taxon>
    </lineage>
</organism>
<protein>
    <submittedName>
        <fullName evidence="2">Uncharacterized protein (DUF58 family)</fullName>
    </submittedName>
</protein>
<accession>A0ABT9TW59</accession>
<comment type="caution">
    <text evidence="2">The sequence shown here is derived from an EMBL/GenBank/DDBJ whole genome shotgun (WGS) entry which is preliminary data.</text>
</comment>
<dbReference type="RefSeq" id="WP_307201215.1">
    <property type="nucleotide sequence ID" value="NZ_JAUSSU010000002.1"/>
</dbReference>
<keyword evidence="3" id="KW-1185">Reference proteome</keyword>
<dbReference type="Proteomes" id="UP001229346">
    <property type="component" value="Unassembled WGS sequence"/>
</dbReference>
<gene>
    <name evidence="2" type="ORF">J2T15_000760</name>
</gene>
<name>A0ABT9TW59_PAEHA</name>
<evidence type="ECO:0000259" key="1">
    <source>
        <dbReference type="Pfam" id="PF01882"/>
    </source>
</evidence>
<reference evidence="2 3" key="1">
    <citation type="submission" date="2023-07" db="EMBL/GenBank/DDBJ databases">
        <title>Sorghum-associated microbial communities from plants grown in Nebraska, USA.</title>
        <authorList>
            <person name="Schachtman D."/>
        </authorList>
    </citation>
    <scope>NUCLEOTIDE SEQUENCE [LARGE SCALE GENOMIC DNA]</scope>
    <source>
        <strain evidence="2 3">CC482</strain>
    </source>
</reference>
<sequence>MLLFWFIVAAVFILFIQSRIFRRYALKHVSYERHFQKKTSYRGEQVELIEQISNSKWLPVPWLRVESQLSAFLRFQHVDNFAVSSGQLSQNHKSFFSFKPYTKVTRKHRFTCARRGWYRLQTVTLTGGDLLGLMSESRQIPLSGELIVYPKPAQVPVHELPYHSWHGEHSVKRWIVSDPFVNAGVRDYQPGDNFKQVNWKATARTGKLQAHQHDFTADRSLMIYLNVDDAEGMWRAVTNEALIERGIEWAAGAAEAVISEGSEVGFAANMPLIGERDSVRLEPQGGHEQLMAIFENMAKLEIERTELFDRFLENEAERGVRDLDILIISAYWNESLEQAAEHLRYNGNAVAVWQLTEPYDTSGTEHTCSEHAGIKQAEEVIA</sequence>
<proteinExistence type="predicted"/>
<feature type="domain" description="DUF58" evidence="1">
    <location>
        <begin position="185"/>
        <end position="358"/>
    </location>
</feature>
<dbReference type="PANTHER" id="PTHR34351">
    <property type="entry name" value="SLR1927 PROTEIN-RELATED"/>
    <property type="match status" value="1"/>
</dbReference>
<dbReference type="InterPro" id="IPR002881">
    <property type="entry name" value="DUF58"/>
</dbReference>
<evidence type="ECO:0000313" key="3">
    <source>
        <dbReference type="Proteomes" id="UP001229346"/>
    </source>
</evidence>
<dbReference type="Pfam" id="PF01882">
    <property type="entry name" value="DUF58"/>
    <property type="match status" value="1"/>
</dbReference>
<dbReference type="EMBL" id="JAUSSU010000002">
    <property type="protein sequence ID" value="MDQ0111327.1"/>
    <property type="molecule type" value="Genomic_DNA"/>
</dbReference>
<dbReference type="PANTHER" id="PTHR34351:SF2">
    <property type="entry name" value="DUF58 DOMAIN-CONTAINING PROTEIN"/>
    <property type="match status" value="1"/>
</dbReference>